<dbReference type="Proteomes" id="UP001295444">
    <property type="component" value="Chromosome 05"/>
</dbReference>
<protein>
    <recommendedName>
        <fullName evidence="4">C-type lectin domain-containing protein</fullName>
    </recommendedName>
</protein>
<dbReference type="GO" id="GO:0005886">
    <property type="term" value="C:plasma membrane"/>
    <property type="evidence" value="ECO:0007669"/>
    <property type="project" value="InterPro"/>
</dbReference>
<keyword evidence="6" id="KW-1185">Reference proteome</keyword>
<sequence>MGEDDSSKINLSDPGPTGTAHSKTNQKVDSPCERLMVVITALIMACFFLLIVTIRLGGHIMYRANDAEWTVCAEIQRNITWLEERLRCLETTISAAEQNKCPSGWTFISDKCYFFSDDKKPRDESDDFCAKHGAKLATVKGNDPELQFQIKRSDSVFWVGLMQRKEVQNQCSITMWTWSDGTIQSSAGMKNNSPVAASVQSLHSSPFHLFY</sequence>
<dbReference type="InterPro" id="IPR039689">
    <property type="entry name" value="CD72"/>
</dbReference>
<dbReference type="InterPro" id="IPR016186">
    <property type="entry name" value="C-type_lectin-like/link_sf"/>
</dbReference>
<evidence type="ECO:0000256" key="3">
    <source>
        <dbReference type="SAM" id="Phobius"/>
    </source>
</evidence>
<dbReference type="InterPro" id="IPR016187">
    <property type="entry name" value="CTDL_fold"/>
</dbReference>
<keyword evidence="1" id="KW-0175">Coiled coil</keyword>
<dbReference type="PANTHER" id="PTHR15028:SF6">
    <property type="entry name" value="B-CELL DIFFERENTIATION ANTIGEN CD72"/>
    <property type="match status" value="1"/>
</dbReference>
<dbReference type="PANTHER" id="PTHR15028">
    <property type="entry name" value="CD72-RELATED"/>
    <property type="match status" value="1"/>
</dbReference>
<proteinExistence type="predicted"/>
<dbReference type="Pfam" id="PF00059">
    <property type="entry name" value="Lectin_C"/>
    <property type="match status" value="1"/>
</dbReference>
<organism evidence="5 6">
    <name type="scientific">Pelobates cultripes</name>
    <name type="common">Western spadefoot toad</name>
    <dbReference type="NCBI Taxonomy" id="61616"/>
    <lineage>
        <taxon>Eukaryota</taxon>
        <taxon>Metazoa</taxon>
        <taxon>Chordata</taxon>
        <taxon>Craniata</taxon>
        <taxon>Vertebrata</taxon>
        <taxon>Euteleostomi</taxon>
        <taxon>Amphibia</taxon>
        <taxon>Batrachia</taxon>
        <taxon>Anura</taxon>
        <taxon>Pelobatoidea</taxon>
        <taxon>Pelobatidae</taxon>
        <taxon>Pelobates</taxon>
    </lineage>
</organism>
<feature type="region of interest" description="Disordered" evidence="2">
    <location>
        <begin position="1"/>
        <end position="26"/>
    </location>
</feature>
<gene>
    <name evidence="5" type="ORF">PECUL_23A012462</name>
</gene>
<name>A0AAD1WBX5_PELCU</name>
<dbReference type="AlphaFoldDB" id="A0AAD1WBX5"/>
<accession>A0AAD1WBX5</accession>
<feature type="transmembrane region" description="Helical" evidence="3">
    <location>
        <begin position="35"/>
        <end position="54"/>
    </location>
</feature>
<keyword evidence="3" id="KW-0472">Membrane</keyword>
<evidence type="ECO:0000256" key="1">
    <source>
        <dbReference type="SAM" id="Coils"/>
    </source>
</evidence>
<dbReference type="InterPro" id="IPR001304">
    <property type="entry name" value="C-type_lectin-like"/>
</dbReference>
<reference evidence="5" key="1">
    <citation type="submission" date="2022-03" db="EMBL/GenBank/DDBJ databases">
        <authorList>
            <person name="Alioto T."/>
            <person name="Alioto T."/>
            <person name="Gomez Garrido J."/>
        </authorList>
    </citation>
    <scope>NUCLEOTIDE SEQUENCE</scope>
</reference>
<dbReference type="Gene3D" id="3.10.100.10">
    <property type="entry name" value="Mannose-Binding Protein A, subunit A"/>
    <property type="match status" value="1"/>
</dbReference>
<dbReference type="EMBL" id="OW240916">
    <property type="protein sequence ID" value="CAH2297387.1"/>
    <property type="molecule type" value="Genomic_DNA"/>
</dbReference>
<dbReference type="SUPFAM" id="SSF56436">
    <property type="entry name" value="C-type lectin-like"/>
    <property type="match status" value="1"/>
</dbReference>
<evidence type="ECO:0000313" key="5">
    <source>
        <dbReference type="EMBL" id="CAH2297387.1"/>
    </source>
</evidence>
<feature type="domain" description="C-type lectin" evidence="4">
    <location>
        <begin position="108"/>
        <end position="194"/>
    </location>
</feature>
<dbReference type="GO" id="GO:0004888">
    <property type="term" value="F:transmembrane signaling receptor activity"/>
    <property type="evidence" value="ECO:0007669"/>
    <property type="project" value="InterPro"/>
</dbReference>
<evidence type="ECO:0000313" key="6">
    <source>
        <dbReference type="Proteomes" id="UP001295444"/>
    </source>
</evidence>
<evidence type="ECO:0000259" key="4">
    <source>
        <dbReference type="PROSITE" id="PS50041"/>
    </source>
</evidence>
<dbReference type="PROSITE" id="PS50041">
    <property type="entry name" value="C_TYPE_LECTIN_2"/>
    <property type="match status" value="1"/>
</dbReference>
<evidence type="ECO:0000256" key="2">
    <source>
        <dbReference type="SAM" id="MobiDB-lite"/>
    </source>
</evidence>
<feature type="coiled-coil region" evidence="1">
    <location>
        <begin position="72"/>
        <end position="99"/>
    </location>
</feature>
<keyword evidence="3" id="KW-1133">Transmembrane helix</keyword>
<keyword evidence="3" id="KW-0812">Transmembrane</keyword>